<proteinExistence type="predicted"/>
<evidence type="ECO:0000313" key="2">
    <source>
        <dbReference type="EMBL" id="GFR64226.1"/>
    </source>
</evidence>
<sequence length="142" mass="16266">MDGKELKRYSSNRNTTLENTKHLFKHRYDEKGKYLNLMTVEIASGKHNSTRHLTGEDGIYGLTEWLSKERMMETLGETINQGVWQNMMAKSSITAFSPVPVLQVRGLGKVRVNRYDDDDDDDDGDDDDNDDDDNDDDDNGEE</sequence>
<dbReference type="AlphaFoldDB" id="A0AAV4EUN8"/>
<gene>
    <name evidence="2" type="ORF">ElyMa_000173700</name>
</gene>
<dbReference type="Proteomes" id="UP000762676">
    <property type="component" value="Unassembled WGS sequence"/>
</dbReference>
<evidence type="ECO:0000313" key="3">
    <source>
        <dbReference type="Proteomes" id="UP000762676"/>
    </source>
</evidence>
<comment type="caution">
    <text evidence="2">The sequence shown here is derived from an EMBL/GenBank/DDBJ whole genome shotgun (WGS) entry which is preliminary data.</text>
</comment>
<reference evidence="2 3" key="1">
    <citation type="journal article" date="2021" name="Elife">
        <title>Chloroplast acquisition without the gene transfer in kleptoplastic sea slugs, Plakobranchus ocellatus.</title>
        <authorList>
            <person name="Maeda T."/>
            <person name="Takahashi S."/>
            <person name="Yoshida T."/>
            <person name="Shimamura S."/>
            <person name="Takaki Y."/>
            <person name="Nagai Y."/>
            <person name="Toyoda A."/>
            <person name="Suzuki Y."/>
            <person name="Arimoto A."/>
            <person name="Ishii H."/>
            <person name="Satoh N."/>
            <person name="Nishiyama T."/>
            <person name="Hasebe M."/>
            <person name="Maruyama T."/>
            <person name="Minagawa J."/>
            <person name="Obokata J."/>
            <person name="Shigenobu S."/>
        </authorList>
    </citation>
    <scope>NUCLEOTIDE SEQUENCE [LARGE SCALE GENOMIC DNA]</scope>
</reference>
<feature type="compositionally biased region" description="Acidic residues" evidence="1">
    <location>
        <begin position="116"/>
        <end position="142"/>
    </location>
</feature>
<feature type="region of interest" description="Disordered" evidence="1">
    <location>
        <begin position="110"/>
        <end position="142"/>
    </location>
</feature>
<protein>
    <submittedName>
        <fullName evidence="2">Uncharacterized protein</fullName>
    </submittedName>
</protein>
<name>A0AAV4EUN8_9GAST</name>
<organism evidence="2 3">
    <name type="scientific">Elysia marginata</name>
    <dbReference type="NCBI Taxonomy" id="1093978"/>
    <lineage>
        <taxon>Eukaryota</taxon>
        <taxon>Metazoa</taxon>
        <taxon>Spiralia</taxon>
        <taxon>Lophotrochozoa</taxon>
        <taxon>Mollusca</taxon>
        <taxon>Gastropoda</taxon>
        <taxon>Heterobranchia</taxon>
        <taxon>Euthyneura</taxon>
        <taxon>Panpulmonata</taxon>
        <taxon>Sacoglossa</taxon>
        <taxon>Placobranchoidea</taxon>
        <taxon>Plakobranchidae</taxon>
        <taxon>Elysia</taxon>
    </lineage>
</organism>
<keyword evidence="3" id="KW-1185">Reference proteome</keyword>
<evidence type="ECO:0000256" key="1">
    <source>
        <dbReference type="SAM" id="MobiDB-lite"/>
    </source>
</evidence>
<accession>A0AAV4EUN8</accession>
<dbReference type="EMBL" id="BMAT01000336">
    <property type="protein sequence ID" value="GFR64226.1"/>
    <property type="molecule type" value="Genomic_DNA"/>
</dbReference>